<evidence type="ECO:0000256" key="2">
    <source>
        <dbReference type="ARBA" id="ARBA00010566"/>
    </source>
</evidence>
<dbReference type="InterPro" id="IPR002020">
    <property type="entry name" value="Citrate_synthase"/>
</dbReference>
<dbReference type="PANTHER" id="PTHR11739">
    <property type="entry name" value="CITRATE SYNTHASE"/>
    <property type="match status" value="1"/>
</dbReference>
<evidence type="ECO:0000256" key="1">
    <source>
        <dbReference type="ARBA" id="ARBA00004751"/>
    </source>
</evidence>
<dbReference type="GO" id="GO:0006099">
    <property type="term" value="P:tricarboxylic acid cycle"/>
    <property type="evidence" value="ECO:0007669"/>
    <property type="project" value="UniProtKB-UniPathway"/>
</dbReference>
<dbReference type="PRINTS" id="PR00143">
    <property type="entry name" value="CITRTSNTHASE"/>
</dbReference>
<evidence type="ECO:0000256" key="6">
    <source>
        <dbReference type="PIRSR" id="PIRSR001369-1"/>
    </source>
</evidence>
<name>A0A191ZH80_9GAMM</name>
<evidence type="ECO:0000256" key="5">
    <source>
        <dbReference type="PIRNR" id="PIRNR001369"/>
    </source>
</evidence>
<dbReference type="AlphaFoldDB" id="A0A191ZH80"/>
<dbReference type="KEGG" id="haz:A9404_07460"/>
<dbReference type="Proteomes" id="UP000078596">
    <property type="component" value="Chromosome"/>
</dbReference>
<dbReference type="PANTHER" id="PTHR11739:SF4">
    <property type="entry name" value="CITRATE SYNTHASE, PEROXISOMAL"/>
    <property type="match status" value="1"/>
</dbReference>
<dbReference type="STRING" id="1860122.A9404_07460"/>
<keyword evidence="3 5" id="KW-0808">Transferase</keyword>
<keyword evidence="8" id="KW-1185">Reference proteome</keyword>
<evidence type="ECO:0000313" key="8">
    <source>
        <dbReference type="Proteomes" id="UP000078596"/>
    </source>
</evidence>
<dbReference type="GO" id="GO:0005829">
    <property type="term" value="C:cytosol"/>
    <property type="evidence" value="ECO:0007669"/>
    <property type="project" value="TreeGrafter"/>
</dbReference>
<comment type="catalytic activity">
    <reaction evidence="4">
        <text>oxaloacetate + acetyl-CoA + H2O = citrate + CoA + H(+)</text>
        <dbReference type="Rhea" id="RHEA:16845"/>
        <dbReference type="ChEBI" id="CHEBI:15377"/>
        <dbReference type="ChEBI" id="CHEBI:15378"/>
        <dbReference type="ChEBI" id="CHEBI:16452"/>
        <dbReference type="ChEBI" id="CHEBI:16947"/>
        <dbReference type="ChEBI" id="CHEBI:57287"/>
        <dbReference type="ChEBI" id="CHEBI:57288"/>
        <dbReference type="EC" id="2.3.3.16"/>
    </reaction>
</comment>
<dbReference type="InterPro" id="IPR024176">
    <property type="entry name" value="Citrate_synthase_bac-typ"/>
</dbReference>
<dbReference type="EMBL" id="CP016027">
    <property type="protein sequence ID" value="ANJ67239.1"/>
    <property type="molecule type" value="Genomic_DNA"/>
</dbReference>
<evidence type="ECO:0000256" key="4">
    <source>
        <dbReference type="ARBA" id="ARBA00049288"/>
    </source>
</evidence>
<evidence type="ECO:0000256" key="3">
    <source>
        <dbReference type="ARBA" id="ARBA00022679"/>
    </source>
</evidence>
<accession>A0A191ZH80</accession>
<protein>
    <recommendedName>
        <fullName evidence="5">Citrate synthase</fullName>
    </recommendedName>
</protein>
<dbReference type="NCBIfam" id="NF010639">
    <property type="entry name" value="PRK14036.1"/>
    <property type="match status" value="1"/>
</dbReference>
<dbReference type="Gene3D" id="1.10.230.10">
    <property type="entry name" value="Cytochrome P450-Terp, domain 2"/>
    <property type="match status" value="1"/>
</dbReference>
<dbReference type="InterPro" id="IPR016143">
    <property type="entry name" value="Citrate_synth-like_sm_a-sub"/>
</dbReference>
<dbReference type="OrthoDB" id="9800864at2"/>
<dbReference type="GO" id="GO:0005975">
    <property type="term" value="P:carbohydrate metabolic process"/>
    <property type="evidence" value="ECO:0007669"/>
    <property type="project" value="TreeGrafter"/>
</dbReference>
<comment type="pathway">
    <text evidence="1">Carbohydrate metabolism; tricarboxylic acid cycle; isocitrate from oxaloacetate: step 1/2.</text>
</comment>
<feature type="active site" evidence="6">
    <location>
        <position position="323"/>
    </location>
</feature>
<dbReference type="InterPro" id="IPR016142">
    <property type="entry name" value="Citrate_synth-like_lrg_a-sub"/>
</dbReference>
<dbReference type="InterPro" id="IPR036969">
    <property type="entry name" value="Citrate_synthase_sf"/>
</dbReference>
<sequence>MEYIPGLQGVPATQSSISFLDGQKGLLTYRGYPIVDLARHSTFEETSWLLINGELPDREQLAAFDAELRNGRNRRVKYNVRDIMKFLPIDGHPMEALQTCVASLGMFYPGQERMTANGVNADSEFVEQMIIKTLASMATLVAMWEHIRRGDDPVQPRADLTYAENFLYMMNEREPDAVESRIMDACLILHAEHTINASTFSALVSGSTLAPPNLVVAAAIGTLAGPLHGGANQRVLNMLDEIPSVAAVADWLDQRLANKQVVWGFGHREYKTKDPRADILQGLLEQLREHRGGEISPQYEIARELERSAEERLASKGVYPNVDFYSGLLYEALGIPRDQFTPIFAISRTAGWLAHWKEQISQNRIFRPTQVYTGYDPRPYPSRLNG</sequence>
<feature type="active site" evidence="6">
    <location>
        <position position="267"/>
    </location>
</feature>
<gene>
    <name evidence="7" type="ORF">A9404_07460</name>
</gene>
<dbReference type="UniPathway" id="UPA00223">
    <property type="reaction ID" value="UER00717"/>
</dbReference>
<proteinExistence type="inferred from homology"/>
<dbReference type="SUPFAM" id="SSF48256">
    <property type="entry name" value="Citrate synthase"/>
    <property type="match status" value="1"/>
</dbReference>
<organism evidence="7 8">
    <name type="scientific">Halothiobacillus diazotrophicus</name>
    <dbReference type="NCBI Taxonomy" id="1860122"/>
    <lineage>
        <taxon>Bacteria</taxon>
        <taxon>Pseudomonadati</taxon>
        <taxon>Pseudomonadota</taxon>
        <taxon>Gammaproteobacteria</taxon>
        <taxon>Chromatiales</taxon>
        <taxon>Halothiobacillaceae</taxon>
        <taxon>Halothiobacillus</taxon>
    </lineage>
</organism>
<dbReference type="PIRSF" id="PIRSF001369">
    <property type="entry name" value="Citrate_synth"/>
    <property type="match status" value="1"/>
</dbReference>
<dbReference type="GO" id="GO:0036440">
    <property type="term" value="F:citrate synthase activity"/>
    <property type="evidence" value="ECO:0007669"/>
    <property type="project" value="UniProtKB-EC"/>
</dbReference>
<dbReference type="RefSeq" id="WP_066099702.1">
    <property type="nucleotide sequence ID" value="NZ_CP016027.1"/>
</dbReference>
<dbReference type="Pfam" id="PF00285">
    <property type="entry name" value="Citrate_synt"/>
    <property type="match status" value="1"/>
</dbReference>
<evidence type="ECO:0000313" key="7">
    <source>
        <dbReference type="EMBL" id="ANJ67239.1"/>
    </source>
</evidence>
<reference evidence="7 8" key="1">
    <citation type="submission" date="2016-06" db="EMBL/GenBank/DDBJ databases">
        <title>Insight into the functional genes involving in sulfur oxidation in Pearl River water.</title>
        <authorList>
            <person name="Luo J."/>
            <person name="Tan X."/>
            <person name="Lin W."/>
        </authorList>
    </citation>
    <scope>NUCLEOTIDE SEQUENCE [LARGE SCALE GENOMIC DNA]</scope>
    <source>
        <strain evidence="7 8">LS2</strain>
    </source>
</reference>
<dbReference type="Gene3D" id="1.10.580.10">
    <property type="entry name" value="Citrate Synthase, domain 1"/>
    <property type="match status" value="1"/>
</dbReference>
<comment type="similarity">
    <text evidence="2 5">Belongs to the citrate synthase family.</text>
</comment>